<dbReference type="RefSeq" id="WP_283229573.1">
    <property type="nucleotide sequence ID" value="NZ_JASGBQ010000001.1"/>
</dbReference>
<evidence type="ECO:0000256" key="2">
    <source>
        <dbReference type="ARBA" id="ARBA00022801"/>
    </source>
</evidence>
<keyword evidence="2" id="KW-0378">Hydrolase</keyword>
<evidence type="ECO:0000313" key="7">
    <source>
        <dbReference type="Proteomes" id="UP001300383"/>
    </source>
</evidence>
<proteinExistence type="inferred from homology"/>
<evidence type="ECO:0000256" key="4">
    <source>
        <dbReference type="ARBA" id="ARBA00040194"/>
    </source>
</evidence>
<gene>
    <name evidence="6" type="ORF">QJ036_01075</name>
</gene>
<name>A0AAP4B7J6_9FIRM</name>
<dbReference type="PANTHER" id="PTHR41286">
    <property type="entry name" value="HNH NUCLEASE YAJD-RELATED"/>
    <property type="match status" value="1"/>
</dbReference>
<dbReference type="Pfam" id="PF01844">
    <property type="entry name" value="HNH"/>
    <property type="match status" value="1"/>
</dbReference>
<dbReference type="SMART" id="SM00507">
    <property type="entry name" value="HNHc"/>
    <property type="match status" value="1"/>
</dbReference>
<dbReference type="InterPro" id="IPR003615">
    <property type="entry name" value="HNH_nuc"/>
</dbReference>
<dbReference type="GO" id="GO:0008270">
    <property type="term" value="F:zinc ion binding"/>
    <property type="evidence" value="ECO:0007669"/>
    <property type="project" value="InterPro"/>
</dbReference>
<evidence type="ECO:0000259" key="5">
    <source>
        <dbReference type="SMART" id="SM00507"/>
    </source>
</evidence>
<organism evidence="6 7">
    <name type="scientific">Fusibacillus kribbianus</name>
    <dbReference type="NCBI Taxonomy" id="3044208"/>
    <lineage>
        <taxon>Bacteria</taxon>
        <taxon>Bacillati</taxon>
        <taxon>Bacillota</taxon>
        <taxon>Clostridia</taxon>
        <taxon>Lachnospirales</taxon>
        <taxon>Lachnospiraceae</taxon>
        <taxon>Fusibacillus</taxon>
    </lineage>
</organism>
<comment type="caution">
    <text evidence="6">The sequence shown here is derived from an EMBL/GenBank/DDBJ whole genome shotgun (WGS) entry which is preliminary data.</text>
</comment>
<dbReference type="GO" id="GO:0004519">
    <property type="term" value="F:endonuclease activity"/>
    <property type="evidence" value="ECO:0007669"/>
    <property type="project" value="UniProtKB-KW"/>
</dbReference>
<dbReference type="EMBL" id="JASGBQ010000001">
    <property type="protein sequence ID" value="MDI9241070.1"/>
    <property type="molecule type" value="Genomic_DNA"/>
</dbReference>
<feature type="domain" description="HNH nuclease" evidence="5">
    <location>
        <begin position="47"/>
        <end position="106"/>
    </location>
</feature>
<dbReference type="GO" id="GO:0016787">
    <property type="term" value="F:hydrolase activity"/>
    <property type="evidence" value="ECO:0007669"/>
    <property type="project" value="UniProtKB-KW"/>
</dbReference>
<accession>A0AAP4B7J6</accession>
<dbReference type="PANTHER" id="PTHR41286:SF1">
    <property type="entry name" value="HNH NUCLEASE YAJD-RELATED"/>
    <property type="match status" value="1"/>
</dbReference>
<evidence type="ECO:0000256" key="1">
    <source>
        <dbReference type="ARBA" id="ARBA00022722"/>
    </source>
</evidence>
<dbReference type="Gene3D" id="1.10.30.50">
    <property type="match status" value="1"/>
</dbReference>
<dbReference type="SUPFAM" id="SSF54060">
    <property type="entry name" value="His-Me finger endonucleases"/>
    <property type="match status" value="1"/>
</dbReference>
<keyword evidence="7" id="KW-1185">Reference proteome</keyword>
<evidence type="ECO:0000313" key="6">
    <source>
        <dbReference type="EMBL" id="MDI9241070.1"/>
    </source>
</evidence>
<sequence length="119" mass="13929">MPSKPKKPCAYPGCPALVTGRYCEEHARKTNSDYEKFSRDKQTKRRYGRAWKRIRDKYAAEHPFCEKCYEHGFLVPVEEVHHKLPLSEGGTHNRSNLIALCKSCHSQIHAKRGDRWHNH</sequence>
<dbReference type="GO" id="GO:0003676">
    <property type="term" value="F:nucleic acid binding"/>
    <property type="evidence" value="ECO:0007669"/>
    <property type="project" value="InterPro"/>
</dbReference>
<dbReference type="InterPro" id="IPR044925">
    <property type="entry name" value="His-Me_finger_sf"/>
</dbReference>
<dbReference type="Proteomes" id="UP001300383">
    <property type="component" value="Unassembled WGS sequence"/>
</dbReference>
<dbReference type="InterPro" id="IPR002711">
    <property type="entry name" value="HNH"/>
</dbReference>
<protein>
    <recommendedName>
        <fullName evidence="4">Putative HNH nuclease YajD</fullName>
    </recommendedName>
</protein>
<dbReference type="GO" id="GO:0005829">
    <property type="term" value="C:cytosol"/>
    <property type="evidence" value="ECO:0007669"/>
    <property type="project" value="TreeGrafter"/>
</dbReference>
<keyword evidence="6" id="KW-0255">Endonuclease</keyword>
<dbReference type="AlphaFoldDB" id="A0AAP4B7J6"/>
<evidence type="ECO:0000256" key="3">
    <source>
        <dbReference type="ARBA" id="ARBA00038412"/>
    </source>
</evidence>
<comment type="similarity">
    <text evidence="3">Belongs to the HNH nuclease family.</text>
</comment>
<dbReference type="CDD" id="cd00085">
    <property type="entry name" value="HNHc"/>
    <property type="match status" value="1"/>
</dbReference>
<keyword evidence="1" id="KW-0540">Nuclease</keyword>
<reference evidence="6 7" key="1">
    <citation type="submission" date="2023-05" db="EMBL/GenBank/DDBJ databases">
        <title>[ruminococcus] sp. nov., isolated from a pig farm feces dump.</title>
        <authorList>
            <person name="Chang Y.-H."/>
        </authorList>
    </citation>
    <scope>NUCLEOTIDE SEQUENCE [LARGE SCALE GENOMIC DNA]</scope>
    <source>
        <strain evidence="6 7">YH-rum2234</strain>
    </source>
</reference>